<feature type="compositionally biased region" description="Low complexity" evidence="1">
    <location>
        <begin position="421"/>
        <end position="431"/>
    </location>
</feature>
<reference evidence="2" key="1">
    <citation type="journal article" date="2022" name="Int. J. Mol. Sci.">
        <title>Draft Genome of Tanacetum Coccineum: Genomic Comparison of Closely Related Tanacetum-Family Plants.</title>
        <authorList>
            <person name="Yamashiro T."/>
            <person name="Shiraishi A."/>
            <person name="Nakayama K."/>
            <person name="Satake H."/>
        </authorList>
    </citation>
    <scope>NUCLEOTIDE SEQUENCE</scope>
</reference>
<evidence type="ECO:0000313" key="3">
    <source>
        <dbReference type="Proteomes" id="UP001151760"/>
    </source>
</evidence>
<dbReference type="Proteomes" id="UP001151760">
    <property type="component" value="Unassembled WGS sequence"/>
</dbReference>
<dbReference type="EMBL" id="BQNB010017752">
    <property type="protein sequence ID" value="GJT66830.1"/>
    <property type="molecule type" value="Genomic_DNA"/>
</dbReference>
<proteinExistence type="predicted"/>
<reference evidence="2" key="2">
    <citation type="submission" date="2022-01" db="EMBL/GenBank/DDBJ databases">
        <authorList>
            <person name="Yamashiro T."/>
            <person name="Shiraishi A."/>
            <person name="Satake H."/>
            <person name="Nakayama K."/>
        </authorList>
    </citation>
    <scope>NUCLEOTIDE SEQUENCE</scope>
</reference>
<evidence type="ECO:0000256" key="1">
    <source>
        <dbReference type="SAM" id="MobiDB-lite"/>
    </source>
</evidence>
<protein>
    <submittedName>
        <fullName evidence="2">Uncharacterized protein</fullName>
    </submittedName>
</protein>
<accession>A0ABQ5FTZ0</accession>
<organism evidence="2 3">
    <name type="scientific">Tanacetum coccineum</name>
    <dbReference type="NCBI Taxonomy" id="301880"/>
    <lineage>
        <taxon>Eukaryota</taxon>
        <taxon>Viridiplantae</taxon>
        <taxon>Streptophyta</taxon>
        <taxon>Embryophyta</taxon>
        <taxon>Tracheophyta</taxon>
        <taxon>Spermatophyta</taxon>
        <taxon>Magnoliopsida</taxon>
        <taxon>eudicotyledons</taxon>
        <taxon>Gunneridae</taxon>
        <taxon>Pentapetalae</taxon>
        <taxon>asterids</taxon>
        <taxon>campanulids</taxon>
        <taxon>Asterales</taxon>
        <taxon>Asteraceae</taxon>
        <taxon>Asteroideae</taxon>
        <taxon>Anthemideae</taxon>
        <taxon>Anthemidinae</taxon>
        <taxon>Tanacetum</taxon>
    </lineage>
</organism>
<comment type="caution">
    <text evidence="2">The sequence shown here is derived from an EMBL/GenBank/DDBJ whole genome shotgun (WGS) entry which is preliminary data.</text>
</comment>
<sequence length="431" mass="49302">MPSIPSPEPAISCFDDLDFFKDFENEFPAIVYNDAQTSKSDLITEPILNPQHIDEFNLNDETLMSEYDEEEQIILYFNDLLPFNIIRPDDLKSKKRQYMDLPQREQRHRFLRYEGLEYFDTDIADFEARLARIHKREVHRVPVFDFEGLPNLMAEGLSARMLMEHRDDQEAILDLDTPETLQFQLGEARRHMSWRQFILALGLHTDVEMQTARFALSCTAIQDPILWLCQRLIAFSIARRSQAPEKVTVTDLFYPRGMDIGLVNVPYLLARYLRLCATGRKSGAHISSGLFVARLAVHFGLLTAEILGGLTVITPELSMIDMAELVRLQICVQVDDTWAWVDMGPKRQPDATAGAPVVAEDALAIDEGDQAILAPMFSTWVITSLGRMMDRAGVTYMPYSQTHVPYQRRVRRRTDEASTSAAQQDQQQPDP</sequence>
<name>A0ABQ5FTZ0_9ASTR</name>
<feature type="region of interest" description="Disordered" evidence="1">
    <location>
        <begin position="407"/>
        <end position="431"/>
    </location>
</feature>
<keyword evidence="3" id="KW-1185">Reference proteome</keyword>
<evidence type="ECO:0000313" key="2">
    <source>
        <dbReference type="EMBL" id="GJT66830.1"/>
    </source>
</evidence>
<gene>
    <name evidence="2" type="ORF">Tco_1018310</name>
</gene>